<dbReference type="Gene3D" id="3.40.50.300">
    <property type="entry name" value="P-loop containing nucleotide triphosphate hydrolases"/>
    <property type="match status" value="2"/>
</dbReference>
<keyword evidence="4" id="KW-0807">Transducer</keyword>
<evidence type="ECO:0000256" key="2">
    <source>
        <dbReference type="ARBA" id="ARBA00022741"/>
    </source>
</evidence>
<comment type="caution">
    <text evidence="5">The sequence shown here is derived from an EMBL/GenBank/DDBJ whole genome shotgun (WGS) entry which is preliminary data.</text>
</comment>
<evidence type="ECO:0000256" key="3">
    <source>
        <dbReference type="ARBA" id="ARBA00023134"/>
    </source>
</evidence>
<dbReference type="PROSITE" id="PS51417">
    <property type="entry name" value="ARF"/>
    <property type="match status" value="1"/>
</dbReference>
<gene>
    <name evidence="5" type="ORF">BASA50_002795</name>
</gene>
<dbReference type="InterPro" id="IPR011025">
    <property type="entry name" value="GproteinA_insert"/>
</dbReference>
<dbReference type="Gene3D" id="1.10.400.10">
    <property type="entry name" value="GI Alpha 1, domain 2-like"/>
    <property type="match status" value="2"/>
</dbReference>
<name>A0ABQ8FKA5_9FUNG</name>
<proteinExistence type="predicted"/>
<dbReference type="SMART" id="SM00275">
    <property type="entry name" value="G_alpha"/>
    <property type="match status" value="2"/>
</dbReference>
<dbReference type="PANTHER" id="PTHR10218:SF302">
    <property type="entry name" value="GUANINE NUCLEOTIDE-BINDING PROTEIN ALPHA-5 SUBUNIT"/>
    <property type="match status" value="1"/>
</dbReference>
<accession>A0ABQ8FKA5</accession>
<dbReference type="CDD" id="cd00066">
    <property type="entry name" value="G-alpha"/>
    <property type="match status" value="2"/>
</dbReference>
<dbReference type="SUPFAM" id="SSF47895">
    <property type="entry name" value="Transducin (alpha subunit), insertion domain"/>
    <property type="match status" value="2"/>
</dbReference>
<dbReference type="InterPro" id="IPR001019">
    <property type="entry name" value="Gprotein_alpha_su"/>
</dbReference>
<protein>
    <submittedName>
        <fullName evidence="5">Uncharacterized protein</fullName>
    </submittedName>
</protein>
<dbReference type="PROSITE" id="PS51882">
    <property type="entry name" value="G_ALPHA"/>
    <property type="match status" value="2"/>
</dbReference>
<dbReference type="SUPFAM" id="SSF52540">
    <property type="entry name" value="P-loop containing nucleoside triphosphate hydrolases"/>
    <property type="match status" value="2"/>
</dbReference>
<dbReference type="PRINTS" id="PR00318">
    <property type="entry name" value="GPROTEINA"/>
</dbReference>
<keyword evidence="6" id="KW-1185">Reference proteome</keyword>
<dbReference type="InterPro" id="IPR027417">
    <property type="entry name" value="P-loop_NTPase"/>
</dbReference>
<reference evidence="5 6" key="1">
    <citation type="submission" date="2021-02" db="EMBL/GenBank/DDBJ databases">
        <title>Variation within the Batrachochytrium salamandrivorans European outbreak.</title>
        <authorList>
            <person name="Kelly M."/>
            <person name="Pasmans F."/>
            <person name="Shea T.P."/>
            <person name="Munoz J.F."/>
            <person name="Carranza S."/>
            <person name="Cuomo C.A."/>
            <person name="Martel A."/>
        </authorList>
    </citation>
    <scope>NUCLEOTIDE SEQUENCE [LARGE SCALE GENOMIC DNA]</scope>
    <source>
        <strain evidence="5 6">AMFP18/2</strain>
    </source>
</reference>
<keyword evidence="1" id="KW-0479">Metal-binding</keyword>
<evidence type="ECO:0000313" key="6">
    <source>
        <dbReference type="Proteomes" id="UP001648503"/>
    </source>
</evidence>
<evidence type="ECO:0000313" key="5">
    <source>
        <dbReference type="EMBL" id="KAH6599770.1"/>
    </source>
</evidence>
<evidence type="ECO:0000256" key="1">
    <source>
        <dbReference type="ARBA" id="ARBA00022723"/>
    </source>
</evidence>
<keyword evidence="3" id="KW-0342">GTP-binding</keyword>
<dbReference type="EMBL" id="JAFCIX010000060">
    <property type="protein sequence ID" value="KAH6599770.1"/>
    <property type="molecule type" value="Genomic_DNA"/>
</dbReference>
<dbReference type="Proteomes" id="UP001648503">
    <property type="component" value="Unassembled WGS sequence"/>
</dbReference>
<organism evidence="5 6">
    <name type="scientific">Batrachochytrium salamandrivorans</name>
    <dbReference type="NCBI Taxonomy" id="1357716"/>
    <lineage>
        <taxon>Eukaryota</taxon>
        <taxon>Fungi</taxon>
        <taxon>Fungi incertae sedis</taxon>
        <taxon>Chytridiomycota</taxon>
        <taxon>Chytridiomycota incertae sedis</taxon>
        <taxon>Chytridiomycetes</taxon>
        <taxon>Rhizophydiales</taxon>
        <taxon>Rhizophydiales incertae sedis</taxon>
        <taxon>Batrachochytrium</taxon>
    </lineage>
</organism>
<sequence>MATDAKQAALDKQRSKEIDAMLHQEREMMKKYHDPKILLLGSGDSGKSTFVKQLRILHGGGYMEDERKSFRPVILENIRDAVVSLIYAAKENEVAIESENTKAAIAAIFDHYRIGKDALSIFKLNSRLANFIFTVWDDANMQRVYSERGHLENAVMIPDNTQYFLPLVAKFADMSYIPSNDDILHTRSMTTSISETNFEIESIKYRFFDVGGQQKYRKQWTPYFDTVDSILFIASVASYDQVLLEDTSTSRMVDAIELFGEIAHNVLLRHIPLTLFLNKKDLFESKIAYSDVVRHFPEFKGTPGNVKHAARFFQKQFESACMDQNKQVYIHFTCCTDTETMDIIVVTVIQAMLKKEFQDIGMLSDKLSTAALAEQTRISKQIDTMLNAERVRLLKEANKEAKILLLGSGDSGKTTFMKQLKIIHGGGYTDAERNEFRTTLFDNIADSTHSLIMAAAQLRISPKDKEVDPQRTLDPEIARQIDQFYHDENISSIFPLPPGSRVMIQDNALYFLSKVCEFSVPGYMPTNQDILNLRMPTTKISEILFHINNYNFRFYDIGGQQKLRKQWTPYFEHTHQILFFISLVSYDQYLAEDLTINRMHDALDLFGKICNHPLLKHIPITLFLNKKDLLEARLRESEVKRQFPDYTKENTMKYVCRFFEKKFLAQYDISGIREGDIKKIYTHVTCCTDTKAMDVIISNVV</sequence>
<dbReference type="PANTHER" id="PTHR10218">
    <property type="entry name" value="GTP-BINDING PROTEIN ALPHA SUBUNIT"/>
    <property type="match status" value="1"/>
</dbReference>
<evidence type="ECO:0000256" key="4">
    <source>
        <dbReference type="ARBA" id="ARBA00023224"/>
    </source>
</evidence>
<keyword evidence="2" id="KW-0547">Nucleotide-binding</keyword>
<dbReference type="Pfam" id="PF00503">
    <property type="entry name" value="G-alpha"/>
    <property type="match status" value="2"/>
</dbReference>